<dbReference type="GO" id="GO:0005634">
    <property type="term" value="C:nucleus"/>
    <property type="evidence" value="ECO:0007669"/>
    <property type="project" value="UniProtKB-SubCell"/>
</dbReference>
<dbReference type="Proteomes" id="UP000251960">
    <property type="component" value="Chromosome 1"/>
</dbReference>
<dbReference type="Pfam" id="PF04926">
    <property type="entry name" value="PAP_RNA-bind"/>
    <property type="match status" value="2"/>
</dbReference>
<evidence type="ECO:0000256" key="12">
    <source>
        <dbReference type="ARBA" id="ARBA00023242"/>
    </source>
</evidence>
<comment type="cofactor">
    <cofactor evidence="2">
        <name>Mg(2+)</name>
        <dbReference type="ChEBI" id="CHEBI:18420"/>
    </cofactor>
</comment>
<feature type="domain" description="Poly(A) polymerase RNA-binding" evidence="15">
    <location>
        <begin position="432"/>
        <end position="498"/>
    </location>
</feature>
<comment type="subcellular location">
    <subcellularLocation>
        <location evidence="3">Nucleus</location>
    </subcellularLocation>
</comment>
<evidence type="ECO:0000256" key="7">
    <source>
        <dbReference type="ARBA" id="ARBA00022679"/>
    </source>
</evidence>
<evidence type="ECO:0000259" key="16">
    <source>
        <dbReference type="Pfam" id="PF04928"/>
    </source>
</evidence>
<dbReference type="Pfam" id="PF20750">
    <property type="entry name" value="PAP_NTPase"/>
    <property type="match status" value="1"/>
</dbReference>
<dbReference type="GO" id="GO:1990817">
    <property type="term" value="F:poly(A) RNA polymerase activity"/>
    <property type="evidence" value="ECO:0007669"/>
    <property type="project" value="UniProtKB-EC"/>
</dbReference>
<keyword evidence="6" id="KW-0507">mRNA processing</keyword>
<feature type="domain" description="Poly(A) polymerase central" evidence="16">
    <location>
        <begin position="219"/>
        <end position="363"/>
    </location>
</feature>
<name>A0A317YIX3_MAIZE</name>
<dbReference type="PANTHER" id="PTHR10682">
    <property type="entry name" value="POLY A POLYMERASE"/>
    <property type="match status" value="1"/>
</dbReference>
<evidence type="ECO:0000256" key="4">
    <source>
        <dbReference type="ARBA" id="ARBA00010912"/>
    </source>
</evidence>
<accession>A0A317YIX3</accession>
<evidence type="ECO:0000256" key="6">
    <source>
        <dbReference type="ARBA" id="ARBA00022664"/>
    </source>
</evidence>
<keyword evidence="11" id="KW-0460">Magnesium</keyword>
<keyword evidence="8" id="KW-0479">Metal-binding</keyword>
<evidence type="ECO:0000256" key="14">
    <source>
        <dbReference type="SAM" id="MobiDB-lite"/>
    </source>
</evidence>
<keyword evidence="10" id="KW-0067">ATP-binding</keyword>
<dbReference type="GO" id="GO:0006397">
    <property type="term" value="P:mRNA processing"/>
    <property type="evidence" value="ECO:0007669"/>
    <property type="project" value="UniProtKB-KW"/>
</dbReference>
<dbReference type="InterPro" id="IPR007010">
    <property type="entry name" value="PolA_pol_RNA-bd_dom"/>
</dbReference>
<dbReference type="SUPFAM" id="SSF81631">
    <property type="entry name" value="PAP/OAS1 substrate-binding domain"/>
    <property type="match status" value="1"/>
</dbReference>
<keyword evidence="12" id="KW-0539">Nucleus</keyword>
<comment type="catalytic activity">
    <reaction evidence="13">
        <text>RNA(n) + ATP = RNA(n)-3'-adenine ribonucleotide + diphosphate</text>
        <dbReference type="Rhea" id="RHEA:11332"/>
        <dbReference type="Rhea" id="RHEA-COMP:14527"/>
        <dbReference type="Rhea" id="RHEA-COMP:17347"/>
        <dbReference type="ChEBI" id="CHEBI:30616"/>
        <dbReference type="ChEBI" id="CHEBI:33019"/>
        <dbReference type="ChEBI" id="CHEBI:140395"/>
        <dbReference type="ChEBI" id="CHEBI:173115"/>
        <dbReference type="EC" id="2.7.7.19"/>
    </reaction>
</comment>
<dbReference type="InterPro" id="IPR048840">
    <property type="entry name" value="PolA_pol_NTPase"/>
</dbReference>
<evidence type="ECO:0000256" key="8">
    <source>
        <dbReference type="ARBA" id="ARBA00022723"/>
    </source>
</evidence>
<dbReference type="FunFam" id="3.30.70.590:FF:000002">
    <property type="entry name" value="Nuclear poly(A) polymerase 4"/>
    <property type="match status" value="1"/>
</dbReference>
<comment type="cofactor">
    <cofactor evidence="1">
        <name>Mn(2+)</name>
        <dbReference type="ChEBI" id="CHEBI:29035"/>
    </cofactor>
</comment>
<keyword evidence="7" id="KW-0808">Transferase</keyword>
<evidence type="ECO:0000256" key="2">
    <source>
        <dbReference type="ARBA" id="ARBA00001946"/>
    </source>
</evidence>
<evidence type="ECO:0000256" key="1">
    <source>
        <dbReference type="ARBA" id="ARBA00001936"/>
    </source>
</evidence>
<dbReference type="InterPro" id="IPR007012">
    <property type="entry name" value="PolA_pol_cen_dom"/>
</dbReference>
<gene>
    <name evidence="18" type="ORF">Zm00014a_033026</name>
</gene>
<evidence type="ECO:0000256" key="13">
    <source>
        <dbReference type="ARBA" id="ARBA00048830"/>
    </source>
</evidence>
<evidence type="ECO:0000256" key="3">
    <source>
        <dbReference type="ARBA" id="ARBA00004123"/>
    </source>
</evidence>
<evidence type="ECO:0000259" key="15">
    <source>
        <dbReference type="Pfam" id="PF04926"/>
    </source>
</evidence>
<dbReference type="InterPro" id="IPR011068">
    <property type="entry name" value="NuclTrfase_I-like_C"/>
</dbReference>
<dbReference type="GO" id="GO:0031123">
    <property type="term" value="P:RNA 3'-end processing"/>
    <property type="evidence" value="ECO:0007669"/>
    <property type="project" value="InterPro"/>
</dbReference>
<dbReference type="AlphaFoldDB" id="A0A317YIX3"/>
<dbReference type="Gene3D" id="3.30.460.10">
    <property type="entry name" value="Beta Polymerase, domain 2"/>
    <property type="match status" value="1"/>
</dbReference>
<feature type="domain" description="Poly(A) polymerase nucleotidyltransferase" evidence="17">
    <location>
        <begin position="12"/>
        <end position="214"/>
    </location>
</feature>
<dbReference type="GO" id="GO:0003723">
    <property type="term" value="F:RNA binding"/>
    <property type="evidence" value="ECO:0007669"/>
    <property type="project" value="InterPro"/>
</dbReference>
<dbReference type="GO" id="GO:0046872">
    <property type="term" value="F:metal ion binding"/>
    <property type="evidence" value="ECO:0007669"/>
    <property type="project" value="UniProtKB-KW"/>
</dbReference>
<evidence type="ECO:0000256" key="5">
    <source>
        <dbReference type="ARBA" id="ARBA00012388"/>
    </source>
</evidence>
<reference evidence="18" key="1">
    <citation type="journal article" date="2018" name="Nat. Genet.">
        <title>Extensive intraspecific gene order and gene structural variations between Mo17 and other maize genomes.</title>
        <authorList>
            <person name="Sun S."/>
            <person name="Zhou Y."/>
            <person name="Chen J."/>
            <person name="Shi J."/>
            <person name="Zhao H."/>
            <person name="Zhao H."/>
            <person name="Song W."/>
            <person name="Zhang M."/>
            <person name="Cui Y."/>
            <person name="Dong X."/>
            <person name="Liu H."/>
            <person name="Ma X."/>
            <person name="Jiao Y."/>
            <person name="Wang B."/>
            <person name="Wei X."/>
            <person name="Stein J.C."/>
            <person name="Glaubitz J.C."/>
            <person name="Lu F."/>
            <person name="Yu G."/>
            <person name="Liang C."/>
            <person name="Fengler K."/>
            <person name="Li B."/>
            <person name="Rafalski A."/>
            <person name="Schnable P.S."/>
            <person name="Ware D.H."/>
            <person name="Buckler E.S."/>
            <person name="Lai J."/>
        </authorList>
    </citation>
    <scope>NUCLEOTIDE SEQUENCE [LARGE SCALE GENOMIC DNA]</scope>
    <source>
        <tissue evidence="18">Seedling</tissue>
    </source>
</reference>
<protein>
    <recommendedName>
        <fullName evidence="5">polynucleotide adenylyltransferase</fullName>
        <ecNumber evidence="5">2.7.7.19</ecNumber>
    </recommendedName>
</protein>
<dbReference type="PANTHER" id="PTHR10682:SF10">
    <property type="entry name" value="POLYNUCLEOTIDE ADENYLYLTRANSFERASE"/>
    <property type="match status" value="1"/>
</dbReference>
<dbReference type="FunFam" id="3.30.460.10:FF:000002">
    <property type="entry name" value="Poly(A) polymerase alpha, putative"/>
    <property type="match status" value="1"/>
</dbReference>
<comment type="similarity">
    <text evidence="4">Belongs to the poly(A) polymerase family.</text>
</comment>
<dbReference type="FunFam" id="1.10.1410.10:FF:000001">
    <property type="entry name" value="Putative poly(A) polymerase gamma"/>
    <property type="match status" value="1"/>
</dbReference>
<dbReference type="SUPFAM" id="SSF81301">
    <property type="entry name" value="Nucleotidyltransferase"/>
    <property type="match status" value="1"/>
</dbReference>
<dbReference type="ExpressionAtlas" id="A0A317YIX3">
    <property type="expression patterns" value="baseline and differential"/>
</dbReference>
<dbReference type="EC" id="2.7.7.19" evidence="5"/>
<dbReference type="GO" id="GO:0005524">
    <property type="term" value="F:ATP binding"/>
    <property type="evidence" value="ECO:0007669"/>
    <property type="project" value="UniProtKB-KW"/>
</dbReference>
<evidence type="ECO:0000313" key="18">
    <source>
        <dbReference type="EMBL" id="PWZ58490.1"/>
    </source>
</evidence>
<dbReference type="Pfam" id="PF04928">
    <property type="entry name" value="PAP_central"/>
    <property type="match status" value="1"/>
</dbReference>
<dbReference type="Gene3D" id="3.30.70.590">
    <property type="entry name" value="Poly(A) polymerase predicted RNA binding domain"/>
    <property type="match status" value="1"/>
</dbReference>
<feature type="domain" description="Poly(A) polymerase RNA-binding" evidence="15">
    <location>
        <begin position="367"/>
        <end position="426"/>
    </location>
</feature>
<evidence type="ECO:0000256" key="11">
    <source>
        <dbReference type="ARBA" id="ARBA00022842"/>
    </source>
</evidence>
<dbReference type="SUPFAM" id="SSF55003">
    <property type="entry name" value="PAP/Archaeal CCA-adding enzyme, C-terminal domain"/>
    <property type="match status" value="1"/>
</dbReference>
<comment type="caution">
    <text evidence="18">The sequence shown here is derived from an EMBL/GenBank/DDBJ whole genome shotgun (WGS) entry which is preliminary data.</text>
</comment>
<proteinExistence type="inferred from homology"/>
<organism evidence="18">
    <name type="scientific">Zea mays</name>
    <name type="common">Maize</name>
    <dbReference type="NCBI Taxonomy" id="4577"/>
    <lineage>
        <taxon>Eukaryota</taxon>
        <taxon>Viridiplantae</taxon>
        <taxon>Streptophyta</taxon>
        <taxon>Embryophyta</taxon>
        <taxon>Tracheophyta</taxon>
        <taxon>Spermatophyta</taxon>
        <taxon>Magnoliopsida</taxon>
        <taxon>Liliopsida</taxon>
        <taxon>Poales</taxon>
        <taxon>Poaceae</taxon>
        <taxon>PACMAD clade</taxon>
        <taxon>Panicoideae</taxon>
        <taxon>Andropogonodae</taxon>
        <taxon>Andropogoneae</taxon>
        <taxon>Tripsacinae</taxon>
        <taxon>Zea</taxon>
    </lineage>
</organism>
<evidence type="ECO:0000256" key="10">
    <source>
        <dbReference type="ARBA" id="ARBA00022840"/>
    </source>
</evidence>
<feature type="compositionally biased region" description="Low complexity" evidence="14">
    <location>
        <begin position="730"/>
        <end position="746"/>
    </location>
</feature>
<evidence type="ECO:0000259" key="17">
    <source>
        <dbReference type="Pfam" id="PF20750"/>
    </source>
</evidence>
<evidence type="ECO:0000256" key="9">
    <source>
        <dbReference type="ARBA" id="ARBA00022741"/>
    </source>
</evidence>
<dbReference type="EMBL" id="NCVQ01000001">
    <property type="protein sequence ID" value="PWZ58490.1"/>
    <property type="molecule type" value="Genomic_DNA"/>
</dbReference>
<dbReference type="Gene3D" id="1.10.1410.10">
    <property type="match status" value="1"/>
</dbReference>
<feature type="region of interest" description="Disordered" evidence="14">
    <location>
        <begin position="715"/>
        <end position="753"/>
    </location>
</feature>
<keyword evidence="9" id="KW-0547">Nucleotide-binding</keyword>
<sequence>MSKVKNNNGYHGVTEPISLSGPTEKDLMQTAEVEKRGFICVDQYLSDAGLYERQDEAILREEVLGKLDQTVKAWIKKATRISGYGEQFVHEANAKIFTFGSYRLGVHGPGADIDTLCVGPRHATRNEYFFRWLHDILAEMPEVSELHPVPDAHVPVLGFKINGVSIDLLYANLAHAVIPEDLDLSQDSILHNVDEQTVRSLNGCRVTDQILRLVPNILSFRTTLRFIRCWGKRRGVYSNVMGFLGGINWAILVGRICQLYPNASPSMLISRFFRVYSKWKWPNPVMLCHIEEGYLGLPVWDPRRNYRDRGHQMPIITPAYPCMNSSYNVSVSTRYVMVQEFMQAFEICQAIDEGKADWDALFEPYPFFESYKNYLEVNITARNEDDLRNWKGWVESRLRTLVLKIERYSHEMILAHPYPKDFSDKSRPLHIFYFMGLWRKQTTQAQETEQFDIRGIVNEFKNTICAYQHRKEGMDIEVSHVKRKEIPLFVFPGGVRPSRTSRTTHKNSRAIPTRDVSADDQVGNLLGVASCSDAQHVPCKGSYMKQPEPDFAGGFQLPGSISLLPPSLPNKVVLNGSANFHAESIESEHPEHYQESKFVAVQNTVCLVVKQPNSLLPNSNNNSQLYGSDSSLNSSKRECAGSAANNLLKLSPAIPATPDELDELISYQTNQKDVNAENNLEIGSENNLEQICSLRPQESNNNLKRKANQELEPLELAVPSTGAAPQSTGTAPRKPLRLRLTTLGKPKPAEGTS</sequence>
<dbReference type="CDD" id="cd05402">
    <property type="entry name" value="NT_PAP_TUTase"/>
    <property type="match status" value="1"/>
</dbReference>
<dbReference type="InterPro" id="IPR043519">
    <property type="entry name" value="NT_sf"/>
</dbReference>